<dbReference type="PANTHER" id="PTHR46566:SF1">
    <property type="entry name" value="1-PHOSPHOFRUCTOKINASE"/>
    <property type="match status" value="1"/>
</dbReference>
<dbReference type="GO" id="GO:2001059">
    <property type="term" value="P:D-tagatose 6-phosphate catabolic process"/>
    <property type="evidence" value="ECO:0007669"/>
    <property type="project" value="UniProtKB-UniPathway"/>
</dbReference>
<keyword evidence="4 8" id="KW-0418">Kinase</keyword>
<evidence type="ECO:0000256" key="5">
    <source>
        <dbReference type="ARBA" id="ARBA00022840"/>
    </source>
</evidence>
<dbReference type="CDD" id="cd01164">
    <property type="entry name" value="FruK_PfkB_like"/>
    <property type="match status" value="1"/>
</dbReference>
<comment type="similarity">
    <text evidence="1">Belongs to the carbohydrate kinase pfkB family.</text>
</comment>
<name>A0A1M6R6F4_9FIRM</name>
<dbReference type="PIRSF" id="PIRSF000535">
    <property type="entry name" value="1PFK/6PFK/LacC"/>
    <property type="match status" value="1"/>
</dbReference>
<dbReference type="GO" id="GO:0044281">
    <property type="term" value="P:small molecule metabolic process"/>
    <property type="evidence" value="ECO:0007669"/>
    <property type="project" value="UniProtKB-ARBA"/>
</dbReference>
<dbReference type="InterPro" id="IPR002173">
    <property type="entry name" value="Carboh/pur_kinase_PfkB_CS"/>
</dbReference>
<dbReference type="EMBL" id="FRAJ01000013">
    <property type="protein sequence ID" value="SHK28055.1"/>
    <property type="molecule type" value="Genomic_DNA"/>
</dbReference>
<evidence type="ECO:0000313" key="8">
    <source>
        <dbReference type="EMBL" id="SHK28055.1"/>
    </source>
</evidence>
<comment type="pathway">
    <text evidence="6">Carbohydrate metabolism; D-tagatose 6-phosphate degradation; D-glyceraldehyde 3-phosphate and glycerone phosphate from D-tagatose 6-phosphate: step 1/2.</text>
</comment>
<evidence type="ECO:0000256" key="4">
    <source>
        <dbReference type="ARBA" id="ARBA00022777"/>
    </source>
</evidence>
<dbReference type="GO" id="GO:0005829">
    <property type="term" value="C:cytosol"/>
    <property type="evidence" value="ECO:0007669"/>
    <property type="project" value="TreeGrafter"/>
</dbReference>
<dbReference type="AlphaFoldDB" id="A0A1M6R6F4"/>
<organism evidence="8 9">
    <name type="scientific">Caminicella sporogenes DSM 14501</name>
    <dbReference type="NCBI Taxonomy" id="1121266"/>
    <lineage>
        <taxon>Bacteria</taxon>
        <taxon>Bacillati</taxon>
        <taxon>Bacillota</taxon>
        <taxon>Clostridia</taxon>
        <taxon>Peptostreptococcales</taxon>
        <taxon>Caminicellaceae</taxon>
        <taxon>Caminicella</taxon>
    </lineage>
</organism>
<sequence length="310" mass="34260">MITTVTLNPAIDRSYIINNFQLNKEYKVDEVTVTVGGKGINVAKTVSILGEKLNATGFLGGITGEYIKKQLMEMGIKTSFVSISDESRNLTAIIDPVNNVETTVNEVGPFVTKEELTKFIKEYIKILKYSQIIIASGSVPKGVPKTIYRDMVKIAKDNNVLPIIDASGEFLEEAIKAKPYMIKPNLNELKNIVGYDLKNEYEIIHELKYICKQGVDIVVISLSSDEAIFAAKERVFKVKAPEMTPVNIIGSGDALVAGFAVAIIKKYSLEEAFKYAVACSSASALEKEISFVNKDLVEEIYGQVKIKRLE</sequence>
<dbReference type="RefSeq" id="WP_072967578.1">
    <property type="nucleotide sequence ID" value="NZ_FRAJ01000013.1"/>
</dbReference>
<evidence type="ECO:0000256" key="1">
    <source>
        <dbReference type="ARBA" id="ARBA00005380"/>
    </source>
</evidence>
<evidence type="ECO:0000256" key="3">
    <source>
        <dbReference type="ARBA" id="ARBA00022741"/>
    </source>
</evidence>
<accession>A0A1M6R6F4</accession>
<comment type="catalytic activity">
    <reaction evidence="6">
        <text>D-tagatofuranose 6-phosphate + ATP = D-tagatofuranose 1,6-bisphosphate + ADP + H(+)</text>
        <dbReference type="Rhea" id="RHEA:12420"/>
        <dbReference type="ChEBI" id="CHEBI:15378"/>
        <dbReference type="ChEBI" id="CHEBI:30616"/>
        <dbReference type="ChEBI" id="CHEBI:58694"/>
        <dbReference type="ChEBI" id="CHEBI:58695"/>
        <dbReference type="ChEBI" id="CHEBI:456216"/>
        <dbReference type="EC" id="2.7.1.144"/>
    </reaction>
</comment>
<dbReference type="Proteomes" id="UP000184082">
    <property type="component" value="Unassembled WGS sequence"/>
</dbReference>
<evidence type="ECO:0000259" key="7">
    <source>
        <dbReference type="Pfam" id="PF00294"/>
    </source>
</evidence>
<dbReference type="Gene3D" id="3.40.1190.20">
    <property type="match status" value="1"/>
</dbReference>
<gene>
    <name evidence="8" type="ORF">SAMN02745883_01712</name>
</gene>
<reference evidence="8 9" key="1">
    <citation type="submission" date="2016-11" db="EMBL/GenBank/DDBJ databases">
        <authorList>
            <person name="Jaros S."/>
            <person name="Januszkiewicz K."/>
            <person name="Wedrychowicz H."/>
        </authorList>
    </citation>
    <scope>NUCLEOTIDE SEQUENCE [LARGE SCALE GENOMIC DNA]</scope>
    <source>
        <strain evidence="8 9">DSM 14501</strain>
    </source>
</reference>
<dbReference type="InterPro" id="IPR011611">
    <property type="entry name" value="PfkB_dom"/>
</dbReference>
<keyword evidence="3 6" id="KW-0547">Nucleotide-binding</keyword>
<dbReference type="GO" id="GO:0009024">
    <property type="term" value="F:tagatose-6-phosphate kinase activity"/>
    <property type="evidence" value="ECO:0007669"/>
    <property type="project" value="UniProtKB-EC"/>
</dbReference>
<dbReference type="InterPro" id="IPR029056">
    <property type="entry name" value="Ribokinase-like"/>
</dbReference>
<evidence type="ECO:0000313" key="9">
    <source>
        <dbReference type="Proteomes" id="UP000184082"/>
    </source>
</evidence>
<keyword evidence="9" id="KW-1185">Reference proteome</keyword>
<dbReference type="GO" id="GO:0005524">
    <property type="term" value="F:ATP binding"/>
    <property type="evidence" value="ECO:0007669"/>
    <property type="project" value="UniProtKB-KW"/>
</dbReference>
<dbReference type="UniPathway" id="UPA00704">
    <property type="reaction ID" value="UER00715"/>
</dbReference>
<dbReference type="STRING" id="1121266.SAMN02745883_01712"/>
<protein>
    <recommendedName>
        <fullName evidence="6">Tagatose-6-phosphate kinase</fullName>
        <ecNumber evidence="6">2.7.1.144</ecNumber>
    </recommendedName>
</protein>
<keyword evidence="6" id="KW-0423">Lactose metabolism</keyword>
<evidence type="ECO:0000256" key="6">
    <source>
        <dbReference type="PIRNR" id="PIRNR000535"/>
    </source>
</evidence>
<proteinExistence type="inferred from homology"/>
<dbReference type="PANTHER" id="PTHR46566">
    <property type="entry name" value="1-PHOSPHOFRUCTOKINASE-RELATED"/>
    <property type="match status" value="1"/>
</dbReference>
<dbReference type="GO" id="GO:0016052">
    <property type="term" value="P:carbohydrate catabolic process"/>
    <property type="evidence" value="ECO:0007669"/>
    <property type="project" value="UniProtKB-ARBA"/>
</dbReference>
<dbReference type="NCBIfam" id="TIGR03168">
    <property type="entry name" value="1-PFK"/>
    <property type="match status" value="1"/>
</dbReference>
<dbReference type="SUPFAM" id="SSF53613">
    <property type="entry name" value="Ribokinase-like"/>
    <property type="match status" value="1"/>
</dbReference>
<dbReference type="GO" id="GO:0005988">
    <property type="term" value="P:lactose metabolic process"/>
    <property type="evidence" value="ECO:0007669"/>
    <property type="project" value="UniProtKB-KW"/>
</dbReference>
<evidence type="ECO:0000256" key="2">
    <source>
        <dbReference type="ARBA" id="ARBA00022679"/>
    </source>
</evidence>
<dbReference type="EC" id="2.7.1.144" evidence="6"/>
<dbReference type="PROSITE" id="PS00583">
    <property type="entry name" value="PFKB_KINASES_1"/>
    <property type="match status" value="1"/>
</dbReference>
<comment type="similarity">
    <text evidence="6">Belongs to the carbohydrate kinase PfkB family. LacC subfamily.</text>
</comment>
<dbReference type="InterPro" id="IPR017583">
    <property type="entry name" value="Tagatose/fructose_Pkinase"/>
</dbReference>
<dbReference type="Pfam" id="PF00294">
    <property type="entry name" value="PfkB"/>
    <property type="match status" value="1"/>
</dbReference>
<keyword evidence="5 6" id="KW-0067">ATP-binding</keyword>
<feature type="domain" description="Carbohydrate kinase PfkB" evidence="7">
    <location>
        <begin position="20"/>
        <end position="288"/>
    </location>
</feature>
<keyword evidence="2 6" id="KW-0808">Transferase</keyword>
<dbReference type="FunFam" id="3.40.1190.20:FF:000001">
    <property type="entry name" value="Phosphofructokinase"/>
    <property type="match status" value="1"/>
</dbReference>
<dbReference type="GO" id="GO:0008443">
    <property type="term" value="F:phosphofructokinase activity"/>
    <property type="evidence" value="ECO:0007669"/>
    <property type="project" value="UniProtKB-ARBA"/>
</dbReference>